<gene>
    <name evidence="2" type="ORF">A6E15_09295</name>
</gene>
<evidence type="ECO:0000256" key="1">
    <source>
        <dbReference type="SAM" id="Phobius"/>
    </source>
</evidence>
<feature type="transmembrane region" description="Helical" evidence="1">
    <location>
        <begin position="52"/>
        <end position="76"/>
    </location>
</feature>
<protein>
    <submittedName>
        <fullName evidence="2">Uncharacterized protein</fullName>
    </submittedName>
</protein>
<keyword evidence="1" id="KW-0472">Membrane</keyword>
<evidence type="ECO:0000313" key="2">
    <source>
        <dbReference type="EMBL" id="OLZ41169.1"/>
    </source>
</evidence>
<dbReference type="STRING" id="301967.A6E15_09295"/>
<evidence type="ECO:0000313" key="3">
    <source>
        <dbReference type="Proteomes" id="UP000189370"/>
    </source>
</evidence>
<proteinExistence type="predicted"/>
<dbReference type="RefSeq" id="WP_076145757.1">
    <property type="nucleotide sequence ID" value="NZ_LWLN01000001.1"/>
</dbReference>
<feature type="transmembrane region" description="Helical" evidence="1">
    <location>
        <begin position="20"/>
        <end position="40"/>
    </location>
</feature>
<dbReference type="Proteomes" id="UP000189370">
    <property type="component" value="Unassembled WGS sequence"/>
</dbReference>
<dbReference type="OrthoDB" id="205854at2157"/>
<keyword evidence="1" id="KW-0812">Transmembrane</keyword>
<dbReference type="AlphaFoldDB" id="A0A1S8AX99"/>
<keyword evidence="3" id="KW-1185">Reference proteome</keyword>
<feature type="transmembrane region" description="Helical" evidence="1">
    <location>
        <begin position="82"/>
        <end position="103"/>
    </location>
</feature>
<comment type="caution">
    <text evidence="2">The sequence shown here is derived from an EMBL/GenBank/DDBJ whole genome shotgun (WGS) entry which is preliminary data.</text>
</comment>
<dbReference type="EMBL" id="LWLN01000001">
    <property type="protein sequence ID" value="OLZ41169.1"/>
    <property type="molecule type" value="Genomic_DNA"/>
</dbReference>
<keyword evidence="1" id="KW-1133">Transmembrane helix</keyword>
<feature type="transmembrane region" description="Helical" evidence="1">
    <location>
        <begin position="115"/>
        <end position="134"/>
    </location>
</feature>
<organism evidence="2 3">
    <name type="scientific">Natrinema saccharevitans</name>
    <dbReference type="NCBI Taxonomy" id="301967"/>
    <lineage>
        <taxon>Archaea</taxon>
        <taxon>Methanobacteriati</taxon>
        <taxon>Methanobacteriota</taxon>
        <taxon>Stenosarchaea group</taxon>
        <taxon>Halobacteria</taxon>
        <taxon>Halobacteriales</taxon>
        <taxon>Natrialbaceae</taxon>
        <taxon>Natrinema</taxon>
    </lineage>
</organism>
<reference evidence="3" key="1">
    <citation type="submission" date="2016-04" db="EMBL/GenBank/DDBJ databases">
        <authorList>
            <person name="Chen S.-C."/>
            <person name="Lai M.-C."/>
        </authorList>
    </citation>
    <scope>NUCLEOTIDE SEQUENCE [LARGE SCALE GENOMIC DNA]</scope>
    <source>
        <strain evidence="3">AB14</strain>
    </source>
</reference>
<name>A0A1S8AX99_9EURY</name>
<accession>A0A1S8AX99</accession>
<sequence>MTSAVLSILLGSDRFQFVALRWTLLALAGGTIAGGLRLAYATGTVDASGYHALSELALYAIPALGFLVAAGTGYVGQGLPRGMLFGLAAPVGAVLALLASAAVGVSRFDSDPRTWLVATVAVGLAVGLLGWGTGRLLGTVWG</sequence>